<keyword evidence="6" id="KW-0547">Nucleotide-binding</keyword>
<accession>A0AAW5R1L1</accession>
<dbReference type="InterPro" id="IPR001851">
    <property type="entry name" value="ABC_transp_permease"/>
</dbReference>
<keyword evidence="9 10" id="KW-0472">Membrane</keyword>
<reference evidence="12 13" key="1">
    <citation type="submission" date="2022-04" db="EMBL/GenBank/DDBJ databases">
        <authorList>
            <person name="Ye Y.-Q."/>
            <person name="Du Z.-J."/>
        </authorList>
    </citation>
    <scope>NUCLEOTIDE SEQUENCE [LARGE SCALE GENOMIC DNA]</scope>
    <source>
        <strain evidence="12 13">A6E488</strain>
    </source>
</reference>
<dbReference type="InterPro" id="IPR043428">
    <property type="entry name" value="LivM-like"/>
</dbReference>
<dbReference type="PANTHER" id="PTHR45772">
    <property type="entry name" value="CONSERVED COMPONENT OF ABC TRANSPORTER FOR NATURAL AMINO ACIDS-RELATED"/>
    <property type="match status" value="1"/>
</dbReference>
<evidence type="ECO:0000256" key="2">
    <source>
        <dbReference type="ARBA" id="ARBA00005417"/>
    </source>
</evidence>
<dbReference type="Pfam" id="PF00005">
    <property type="entry name" value="ABC_tran"/>
    <property type="match status" value="1"/>
</dbReference>
<dbReference type="EMBL" id="JALIDZ010000011">
    <property type="protein sequence ID" value="MCT8974186.1"/>
    <property type="molecule type" value="Genomic_DNA"/>
</dbReference>
<evidence type="ECO:0000256" key="6">
    <source>
        <dbReference type="ARBA" id="ARBA00022741"/>
    </source>
</evidence>
<dbReference type="GO" id="GO:0015658">
    <property type="term" value="F:branched-chain amino acid transmembrane transporter activity"/>
    <property type="evidence" value="ECO:0007669"/>
    <property type="project" value="InterPro"/>
</dbReference>
<dbReference type="CDD" id="cd06581">
    <property type="entry name" value="TM_PBP1_LivM_like"/>
    <property type="match status" value="1"/>
</dbReference>
<dbReference type="GO" id="GO:0016887">
    <property type="term" value="F:ATP hydrolysis activity"/>
    <property type="evidence" value="ECO:0007669"/>
    <property type="project" value="InterPro"/>
</dbReference>
<dbReference type="InterPro" id="IPR051120">
    <property type="entry name" value="ABC_AA/LPS_Transport"/>
</dbReference>
<evidence type="ECO:0000313" key="13">
    <source>
        <dbReference type="Proteomes" id="UP001320898"/>
    </source>
</evidence>
<keyword evidence="3" id="KW-0813">Transport</keyword>
<evidence type="ECO:0000256" key="1">
    <source>
        <dbReference type="ARBA" id="ARBA00004651"/>
    </source>
</evidence>
<evidence type="ECO:0000256" key="3">
    <source>
        <dbReference type="ARBA" id="ARBA00022448"/>
    </source>
</evidence>
<dbReference type="AlphaFoldDB" id="A0AAW5R1L1"/>
<dbReference type="GO" id="GO:0005886">
    <property type="term" value="C:plasma membrane"/>
    <property type="evidence" value="ECO:0007669"/>
    <property type="project" value="UniProtKB-SubCell"/>
</dbReference>
<dbReference type="CDD" id="cd03219">
    <property type="entry name" value="ABC_Mj1267_LivG_branched"/>
    <property type="match status" value="1"/>
</dbReference>
<dbReference type="InterPro" id="IPR003593">
    <property type="entry name" value="AAA+_ATPase"/>
</dbReference>
<dbReference type="PROSITE" id="PS00211">
    <property type="entry name" value="ABC_TRANSPORTER_1"/>
    <property type="match status" value="1"/>
</dbReference>
<feature type="transmembrane region" description="Helical" evidence="10">
    <location>
        <begin position="114"/>
        <end position="135"/>
    </location>
</feature>
<proteinExistence type="inferred from homology"/>
<keyword evidence="7 12" id="KW-0067">ATP-binding</keyword>
<evidence type="ECO:0000313" key="12">
    <source>
        <dbReference type="EMBL" id="MCT8974186.1"/>
    </source>
</evidence>
<dbReference type="PROSITE" id="PS50893">
    <property type="entry name" value="ABC_TRANSPORTER_2"/>
    <property type="match status" value="1"/>
</dbReference>
<dbReference type="GO" id="GO:0005524">
    <property type="term" value="F:ATP binding"/>
    <property type="evidence" value="ECO:0007669"/>
    <property type="project" value="UniProtKB-KW"/>
</dbReference>
<evidence type="ECO:0000256" key="10">
    <source>
        <dbReference type="SAM" id="Phobius"/>
    </source>
</evidence>
<keyword evidence="4" id="KW-1003">Cell membrane</keyword>
<feature type="transmembrane region" description="Helical" evidence="10">
    <location>
        <begin position="33"/>
        <end position="51"/>
    </location>
</feature>
<feature type="domain" description="ABC transporter" evidence="11">
    <location>
        <begin position="339"/>
        <end position="584"/>
    </location>
</feature>
<dbReference type="SUPFAM" id="SSF52540">
    <property type="entry name" value="P-loop containing nucleoside triphosphate hydrolases"/>
    <property type="match status" value="1"/>
</dbReference>
<dbReference type="Proteomes" id="UP001320898">
    <property type="component" value="Unassembled WGS sequence"/>
</dbReference>
<evidence type="ECO:0000256" key="4">
    <source>
        <dbReference type="ARBA" id="ARBA00022475"/>
    </source>
</evidence>
<keyword evidence="13" id="KW-1185">Reference proteome</keyword>
<feature type="transmembrane region" description="Helical" evidence="10">
    <location>
        <begin position="241"/>
        <end position="262"/>
    </location>
</feature>
<evidence type="ECO:0000256" key="5">
    <source>
        <dbReference type="ARBA" id="ARBA00022692"/>
    </source>
</evidence>
<evidence type="ECO:0000256" key="8">
    <source>
        <dbReference type="ARBA" id="ARBA00022989"/>
    </source>
</evidence>
<comment type="similarity">
    <text evidence="2">Belongs to the ABC transporter superfamily.</text>
</comment>
<keyword evidence="5 10" id="KW-0812">Transmembrane</keyword>
<organism evidence="12 13">
    <name type="scientific">Microbaculum marinisediminis</name>
    <dbReference type="NCBI Taxonomy" id="2931392"/>
    <lineage>
        <taxon>Bacteria</taxon>
        <taxon>Pseudomonadati</taxon>
        <taxon>Pseudomonadota</taxon>
        <taxon>Alphaproteobacteria</taxon>
        <taxon>Hyphomicrobiales</taxon>
        <taxon>Tepidamorphaceae</taxon>
        <taxon>Microbaculum</taxon>
    </lineage>
</organism>
<name>A0AAW5R1L1_9HYPH</name>
<dbReference type="FunFam" id="3.40.50.300:FF:000421">
    <property type="entry name" value="Branched-chain amino acid ABC transporter ATP-binding protein"/>
    <property type="match status" value="1"/>
</dbReference>
<evidence type="ECO:0000256" key="7">
    <source>
        <dbReference type="ARBA" id="ARBA00022840"/>
    </source>
</evidence>
<dbReference type="InterPro" id="IPR027417">
    <property type="entry name" value="P-loop_NTPase"/>
</dbReference>
<dbReference type="InterPro" id="IPR003439">
    <property type="entry name" value="ABC_transporter-like_ATP-bd"/>
</dbReference>
<dbReference type="SMART" id="SM00382">
    <property type="entry name" value="AAA"/>
    <property type="match status" value="1"/>
</dbReference>
<feature type="transmembrane region" description="Helical" evidence="10">
    <location>
        <begin position="83"/>
        <end position="102"/>
    </location>
</feature>
<feature type="transmembrane region" description="Helical" evidence="10">
    <location>
        <begin position="203"/>
        <end position="221"/>
    </location>
</feature>
<comment type="subcellular location">
    <subcellularLocation>
        <location evidence="1">Cell membrane</location>
        <topology evidence="1">Multi-pass membrane protein</topology>
    </subcellularLocation>
</comment>
<gene>
    <name evidence="12" type="ORF">MUB46_20160</name>
</gene>
<dbReference type="InterPro" id="IPR032823">
    <property type="entry name" value="BCA_ABC_TP_C"/>
</dbReference>
<feature type="transmembrane region" description="Helical" evidence="10">
    <location>
        <begin position="283"/>
        <end position="307"/>
    </location>
</feature>
<dbReference type="InterPro" id="IPR017871">
    <property type="entry name" value="ABC_transporter-like_CS"/>
</dbReference>
<dbReference type="PANTHER" id="PTHR45772:SF2">
    <property type="entry name" value="ABC TRANSPORTER ATP-BINDING PROTEIN"/>
    <property type="match status" value="1"/>
</dbReference>
<sequence>MSPRRLFIAGAVALFALAPFVLPIGYVTPLTYIGLSALVCIGLVLMTGVAAMTSFGQAAFCGVAAYSTAVLTTQYGWSVFATLPVALAVTVLFAVALGALTVRLAGHYLVLGTLAWGIALFYLFANIPVLGGFNGITDIPPVSIGEAALTDPRDFYLLIWGLVGLAMLAVTNLLDSRIGRAMRSLPSEVLAESFGVSTARLKLIVFVLAAFLAGLSGWLQAHYVRVVNPSPFGVNASIDYLFMAVIGGTGNLGGAILGPAVFETVRTWLREWLPLLTGRTGSYEITAFGLLVIILIQGAPAGLMSFVSRFLPSKQPVKAPASAPALPRRPLPERGTPLLEVDCVSKVFGGLRAVDDVSFDMKAGEILGLIGPNGAGKSTLFNLLTGVASLTSGTVRFMGTRIETLAQRDIAALGVGRTFQHVQLRPQMSALENAAFGANLRGSAGVFAAMARADRAEEAQILRVAQDQLERVGLGHLADVEAGNLALGQQRVLEIARALAFDPALLLLDEPAAGLRHQEKQDLAALLSDLREQGLSILLVEHDMDFVMNLVDRLVVVDFGVKIAEGDPASVRANPRVIEAYLGGVDDPIDGPLDGLAEVRP</sequence>
<feature type="transmembrane region" description="Helical" evidence="10">
    <location>
        <begin position="155"/>
        <end position="174"/>
    </location>
</feature>
<dbReference type="Pfam" id="PF12399">
    <property type="entry name" value="BCA_ABC_TP_C"/>
    <property type="match status" value="1"/>
</dbReference>
<dbReference type="RefSeq" id="WP_261617773.1">
    <property type="nucleotide sequence ID" value="NZ_JALIDZ010000011.1"/>
</dbReference>
<evidence type="ECO:0000256" key="9">
    <source>
        <dbReference type="ARBA" id="ARBA00023136"/>
    </source>
</evidence>
<comment type="caution">
    <text evidence="12">The sequence shown here is derived from an EMBL/GenBank/DDBJ whole genome shotgun (WGS) entry which is preliminary data.</text>
</comment>
<keyword evidence="8 10" id="KW-1133">Transmembrane helix</keyword>
<evidence type="ECO:0000259" key="11">
    <source>
        <dbReference type="PROSITE" id="PS50893"/>
    </source>
</evidence>
<dbReference type="Pfam" id="PF02653">
    <property type="entry name" value="BPD_transp_2"/>
    <property type="match status" value="1"/>
</dbReference>
<dbReference type="Gene3D" id="3.40.50.300">
    <property type="entry name" value="P-loop containing nucleotide triphosphate hydrolases"/>
    <property type="match status" value="1"/>
</dbReference>
<protein>
    <submittedName>
        <fullName evidence="12">Branched-chain amino acid ABC transporter ATP-binding protein/permease</fullName>
    </submittedName>
</protein>